<dbReference type="AlphaFoldDB" id="A0AAV8RR60"/>
<protein>
    <recommendedName>
        <fullName evidence="4">TCP domain-containing protein</fullName>
    </recommendedName>
</protein>
<reference evidence="2 3" key="1">
    <citation type="submission" date="2022-12" db="EMBL/GenBank/DDBJ databases">
        <title>Chromosome-scale assembly of the Ensete ventricosum genome.</title>
        <authorList>
            <person name="Dussert Y."/>
            <person name="Stocks J."/>
            <person name="Wendawek A."/>
            <person name="Woldeyes F."/>
            <person name="Nichols R.A."/>
            <person name="Borrell J.S."/>
        </authorList>
    </citation>
    <scope>NUCLEOTIDE SEQUENCE [LARGE SCALE GENOMIC DNA]</scope>
    <source>
        <strain evidence="3">cv. Maze</strain>
        <tissue evidence="2">Seeds</tissue>
    </source>
</reference>
<keyword evidence="3" id="KW-1185">Reference proteome</keyword>
<dbReference type="Proteomes" id="UP001222027">
    <property type="component" value="Unassembled WGS sequence"/>
</dbReference>
<evidence type="ECO:0000313" key="2">
    <source>
        <dbReference type="EMBL" id="KAJ8504649.1"/>
    </source>
</evidence>
<sequence length="219" mass="24570">MMPKRESDATSLTSWSVTDSPLHRPVYYVTSPVHSHHDAICISFFPLVARRLPDPPLLPSLPPPVERQLPHPPFPRVQRPPLLLLAYAPNPPPRPLRIRRRRRSRLNGLLRDLVRPGVRLALHPLLPHPLGRELFPQAPSHRQGPSPRADPDGGVLSVTGEQTRGGGGSGRRAGAALRRRIEPEKPSKFYRRVRCSLTLREGRLGKPLTLAEACEDRDR</sequence>
<feature type="region of interest" description="Disordered" evidence="1">
    <location>
        <begin position="133"/>
        <end position="183"/>
    </location>
</feature>
<organism evidence="2 3">
    <name type="scientific">Ensete ventricosum</name>
    <name type="common">Abyssinian banana</name>
    <name type="synonym">Musa ensete</name>
    <dbReference type="NCBI Taxonomy" id="4639"/>
    <lineage>
        <taxon>Eukaryota</taxon>
        <taxon>Viridiplantae</taxon>
        <taxon>Streptophyta</taxon>
        <taxon>Embryophyta</taxon>
        <taxon>Tracheophyta</taxon>
        <taxon>Spermatophyta</taxon>
        <taxon>Magnoliopsida</taxon>
        <taxon>Liliopsida</taxon>
        <taxon>Zingiberales</taxon>
        <taxon>Musaceae</taxon>
        <taxon>Ensete</taxon>
    </lineage>
</organism>
<evidence type="ECO:0000256" key="1">
    <source>
        <dbReference type="SAM" id="MobiDB-lite"/>
    </source>
</evidence>
<comment type="caution">
    <text evidence="2">The sequence shown here is derived from an EMBL/GenBank/DDBJ whole genome shotgun (WGS) entry which is preliminary data.</text>
</comment>
<evidence type="ECO:0000313" key="3">
    <source>
        <dbReference type="Proteomes" id="UP001222027"/>
    </source>
</evidence>
<gene>
    <name evidence="2" type="ORF">OPV22_005535</name>
</gene>
<accession>A0AAV8RR60</accession>
<evidence type="ECO:0008006" key="4">
    <source>
        <dbReference type="Google" id="ProtNLM"/>
    </source>
</evidence>
<dbReference type="EMBL" id="JAQQAF010000002">
    <property type="protein sequence ID" value="KAJ8504649.1"/>
    <property type="molecule type" value="Genomic_DNA"/>
</dbReference>
<name>A0AAV8RR60_ENSVE</name>
<proteinExistence type="predicted"/>